<feature type="region of interest" description="Disordered" evidence="1">
    <location>
        <begin position="187"/>
        <end position="222"/>
    </location>
</feature>
<feature type="compositionally biased region" description="Polar residues" evidence="1">
    <location>
        <begin position="211"/>
        <end position="222"/>
    </location>
</feature>
<gene>
    <name evidence="2" type="ORF">AVEN_84219_1</name>
</gene>
<feature type="region of interest" description="Disordered" evidence="1">
    <location>
        <begin position="280"/>
        <end position="303"/>
    </location>
</feature>
<keyword evidence="3" id="KW-1185">Reference proteome</keyword>
<evidence type="ECO:0000313" key="2">
    <source>
        <dbReference type="EMBL" id="GBN08390.1"/>
    </source>
</evidence>
<feature type="region of interest" description="Disordered" evidence="1">
    <location>
        <begin position="335"/>
        <end position="369"/>
    </location>
</feature>
<name>A0A4Y2L290_ARAVE</name>
<sequence>MHSGLGRWLGHCQNRERGSLVCLPSMASISGHCWEPPEVTRALRQSGDVGALDGSFRSGAVFLGRFRAAREYGPEEALDQCLGKARWGSLVWRRALLVPCRLQGPVCLIRVQRNGAVSGFIFRKKKSNPFPYSVTMATTLEDSDMATHVVSDASISVVDAIQLKSERSGANIGAISKKLSRKDNLKVPTDVKGLPRPFGTNIDPPLERSSPGPTTWADTSARVNPNMIAPGDEGYEALHTTPLMDGTSTGFSVTSNSAGLGQGFFQSVRDNTSVETMADDTVDSESYQEALSTPQGRPPSLSRTQFLKDVPSSPEYFVVGTVPVPMKEESVSRRKRRNMARNSALGTKIKKGSSGDGRGQLPHPGKRRRKARKNYLLNFIVLSRTYWFLTLLTLNMSGRLKCKERYPLLPVVCSLRLT</sequence>
<accession>A0A4Y2L290</accession>
<dbReference type="Proteomes" id="UP000499080">
    <property type="component" value="Unassembled WGS sequence"/>
</dbReference>
<dbReference type="AlphaFoldDB" id="A0A4Y2L290"/>
<proteinExistence type="predicted"/>
<reference evidence="2 3" key="1">
    <citation type="journal article" date="2019" name="Sci. Rep.">
        <title>Orb-weaving spider Araneus ventricosus genome elucidates the spidroin gene catalogue.</title>
        <authorList>
            <person name="Kono N."/>
            <person name="Nakamura H."/>
            <person name="Ohtoshi R."/>
            <person name="Moran D.A.P."/>
            <person name="Shinohara A."/>
            <person name="Yoshida Y."/>
            <person name="Fujiwara M."/>
            <person name="Mori M."/>
            <person name="Tomita M."/>
            <person name="Arakawa K."/>
        </authorList>
    </citation>
    <scope>NUCLEOTIDE SEQUENCE [LARGE SCALE GENOMIC DNA]</scope>
</reference>
<comment type="caution">
    <text evidence="2">The sequence shown here is derived from an EMBL/GenBank/DDBJ whole genome shotgun (WGS) entry which is preliminary data.</text>
</comment>
<protein>
    <submittedName>
        <fullName evidence="2">Uncharacterized protein</fullName>
    </submittedName>
</protein>
<organism evidence="2 3">
    <name type="scientific">Araneus ventricosus</name>
    <name type="common">Orbweaver spider</name>
    <name type="synonym">Epeira ventricosa</name>
    <dbReference type="NCBI Taxonomy" id="182803"/>
    <lineage>
        <taxon>Eukaryota</taxon>
        <taxon>Metazoa</taxon>
        <taxon>Ecdysozoa</taxon>
        <taxon>Arthropoda</taxon>
        <taxon>Chelicerata</taxon>
        <taxon>Arachnida</taxon>
        <taxon>Araneae</taxon>
        <taxon>Araneomorphae</taxon>
        <taxon>Entelegynae</taxon>
        <taxon>Araneoidea</taxon>
        <taxon>Araneidae</taxon>
        <taxon>Araneus</taxon>
    </lineage>
</organism>
<feature type="compositionally biased region" description="Polar residues" evidence="1">
    <location>
        <begin position="284"/>
        <end position="303"/>
    </location>
</feature>
<evidence type="ECO:0000313" key="3">
    <source>
        <dbReference type="Proteomes" id="UP000499080"/>
    </source>
</evidence>
<dbReference type="EMBL" id="BGPR01005260">
    <property type="protein sequence ID" value="GBN08390.1"/>
    <property type="molecule type" value="Genomic_DNA"/>
</dbReference>
<evidence type="ECO:0000256" key="1">
    <source>
        <dbReference type="SAM" id="MobiDB-lite"/>
    </source>
</evidence>